<dbReference type="eggNOG" id="COG1501">
    <property type="taxonomic scope" value="Bacteria"/>
</dbReference>
<dbReference type="GO" id="GO:0004558">
    <property type="term" value="F:alpha-1,4-glucosidase activity"/>
    <property type="evidence" value="ECO:0007669"/>
    <property type="project" value="UniProtKB-EC"/>
</dbReference>
<dbReference type="GO" id="GO:0005975">
    <property type="term" value="P:carbohydrate metabolic process"/>
    <property type="evidence" value="ECO:0007669"/>
    <property type="project" value="InterPro"/>
</dbReference>
<feature type="domain" description="Glycosyl hydrolase family 31 C-terminal" evidence="8">
    <location>
        <begin position="585"/>
        <end position="672"/>
    </location>
</feature>
<evidence type="ECO:0000256" key="1">
    <source>
        <dbReference type="ARBA" id="ARBA00007806"/>
    </source>
</evidence>
<dbReference type="InterPro" id="IPR011013">
    <property type="entry name" value="Gal_mutarotase_sf_dom"/>
</dbReference>
<dbReference type="InterPro" id="IPR048395">
    <property type="entry name" value="Glyco_hydro_31_C"/>
</dbReference>
<dbReference type="STRING" id="663278.Ethha_0743"/>
<dbReference type="CDD" id="cd14752">
    <property type="entry name" value="GH31_N"/>
    <property type="match status" value="1"/>
</dbReference>
<feature type="domain" description="DUF5110" evidence="7">
    <location>
        <begin position="688"/>
        <end position="760"/>
    </location>
</feature>
<feature type="domain" description="Glycoside hydrolase family 31 TIM barrel" evidence="5">
    <location>
        <begin position="254"/>
        <end position="576"/>
    </location>
</feature>
<accession>E6U2M1</accession>
<dbReference type="InterPro" id="IPR025887">
    <property type="entry name" value="Glyco_hydro_31_N_dom"/>
</dbReference>
<dbReference type="AlphaFoldDB" id="E6U2M1"/>
<name>E6U2M1_ETHHY</name>
<proteinExistence type="inferred from homology"/>
<evidence type="ECO:0000259" key="6">
    <source>
        <dbReference type="Pfam" id="PF13802"/>
    </source>
</evidence>
<dbReference type="RefSeq" id="WP_013484682.1">
    <property type="nucleotide sequence ID" value="NC_014828.1"/>
</dbReference>
<reference evidence="9 10" key="1">
    <citation type="submission" date="2010-12" db="EMBL/GenBank/DDBJ databases">
        <title>Complete sequence of Ethanoligenens harbinense YUAN-3.</title>
        <authorList>
            <person name="Lucas S."/>
            <person name="Copeland A."/>
            <person name="Lapidus A."/>
            <person name="Cheng J.-F."/>
            <person name="Bruce D."/>
            <person name="Goodwin L."/>
            <person name="Pitluck S."/>
            <person name="Chertkov O."/>
            <person name="Misra M."/>
            <person name="Detter J.C."/>
            <person name="Han C."/>
            <person name="Tapia R."/>
            <person name="Land M."/>
            <person name="Hauser L."/>
            <person name="Jeffries C."/>
            <person name="Kyrpides N."/>
            <person name="Ivanova N."/>
            <person name="Mikhailova N."/>
            <person name="Wang A."/>
            <person name="Mouttaki H."/>
            <person name="He Z."/>
            <person name="Zhou J."/>
            <person name="Hemme C.L."/>
            <person name="Woyke T."/>
        </authorList>
    </citation>
    <scope>NUCLEOTIDE SEQUENCE [LARGE SCALE GENOMIC DNA]</scope>
    <source>
        <strain evidence="10">DSM 18485 / JCM 12961 / CGMCC 1.5033 / YUAN-3</strain>
    </source>
</reference>
<gene>
    <name evidence="9" type="ordered locus">Ethha_0743</name>
</gene>
<dbReference type="SUPFAM" id="SSF74650">
    <property type="entry name" value="Galactose mutarotase-like"/>
    <property type="match status" value="1"/>
</dbReference>
<keyword evidence="2 4" id="KW-0378">Hydrolase</keyword>
<dbReference type="Proteomes" id="UP000001551">
    <property type="component" value="Chromosome"/>
</dbReference>
<dbReference type="Pfam" id="PF17137">
    <property type="entry name" value="DUF5110"/>
    <property type="match status" value="1"/>
</dbReference>
<comment type="similarity">
    <text evidence="1 4">Belongs to the glycosyl hydrolase 31 family.</text>
</comment>
<evidence type="ECO:0000256" key="3">
    <source>
        <dbReference type="ARBA" id="ARBA00023295"/>
    </source>
</evidence>
<dbReference type="Pfam" id="PF21365">
    <property type="entry name" value="Glyco_hydro_31_3rd"/>
    <property type="match status" value="1"/>
</dbReference>
<dbReference type="InterPro" id="IPR017853">
    <property type="entry name" value="GH"/>
</dbReference>
<keyword evidence="10" id="KW-1185">Reference proteome</keyword>
<dbReference type="PANTHER" id="PTHR22762">
    <property type="entry name" value="ALPHA-GLUCOSIDASE"/>
    <property type="match status" value="1"/>
</dbReference>
<dbReference type="Pfam" id="PF13802">
    <property type="entry name" value="Gal_mutarotas_2"/>
    <property type="match status" value="1"/>
</dbReference>
<evidence type="ECO:0000259" key="7">
    <source>
        <dbReference type="Pfam" id="PF17137"/>
    </source>
</evidence>
<dbReference type="Gene3D" id="2.60.40.1180">
    <property type="entry name" value="Golgi alpha-mannosidase II"/>
    <property type="match status" value="2"/>
</dbReference>
<dbReference type="InterPro" id="IPR033403">
    <property type="entry name" value="DUF5110"/>
</dbReference>
<dbReference type="InterPro" id="IPR013780">
    <property type="entry name" value="Glyco_hydro_b"/>
</dbReference>
<dbReference type="KEGG" id="eha:Ethha_0743"/>
<evidence type="ECO:0000259" key="8">
    <source>
        <dbReference type="Pfam" id="PF21365"/>
    </source>
</evidence>
<feature type="domain" description="Glycoside hydrolase family 31 N-terminal" evidence="6">
    <location>
        <begin position="24"/>
        <end position="212"/>
    </location>
</feature>
<evidence type="ECO:0000256" key="4">
    <source>
        <dbReference type="RuleBase" id="RU361185"/>
    </source>
</evidence>
<dbReference type="SUPFAM" id="SSF51445">
    <property type="entry name" value="(Trans)glycosidases"/>
    <property type="match status" value="1"/>
</dbReference>
<dbReference type="PANTHER" id="PTHR22762:SF166">
    <property type="entry name" value="ALPHA-GLUCOSIDASE"/>
    <property type="match status" value="1"/>
</dbReference>
<dbReference type="Gene3D" id="2.60.40.1760">
    <property type="entry name" value="glycosyl hydrolase (family 31)"/>
    <property type="match status" value="1"/>
</dbReference>
<dbReference type="EMBL" id="CP002400">
    <property type="protein sequence ID" value="ADU26312.1"/>
    <property type="molecule type" value="Genomic_DNA"/>
</dbReference>
<dbReference type="Pfam" id="PF01055">
    <property type="entry name" value="Glyco_hydro_31_2nd"/>
    <property type="match status" value="1"/>
</dbReference>
<evidence type="ECO:0000313" key="10">
    <source>
        <dbReference type="Proteomes" id="UP000001551"/>
    </source>
</evidence>
<protein>
    <submittedName>
        <fullName evidence="9">Alpha-glucosidase</fullName>
        <ecNumber evidence="9">3.2.1.20</ecNumber>
    </submittedName>
</protein>
<dbReference type="EC" id="3.2.1.20" evidence="9"/>
<dbReference type="InterPro" id="IPR000322">
    <property type="entry name" value="Glyco_hydro_31_TIM"/>
</dbReference>
<dbReference type="Gene3D" id="3.20.20.80">
    <property type="entry name" value="Glycosidases"/>
    <property type="match status" value="2"/>
</dbReference>
<keyword evidence="3 4" id="KW-0326">Glycosidase</keyword>
<dbReference type="PROSITE" id="PS00129">
    <property type="entry name" value="GLYCOSYL_HYDROL_F31_1"/>
    <property type="match status" value="1"/>
</dbReference>
<evidence type="ECO:0000256" key="2">
    <source>
        <dbReference type="ARBA" id="ARBA00022801"/>
    </source>
</evidence>
<dbReference type="GO" id="GO:0030246">
    <property type="term" value="F:carbohydrate binding"/>
    <property type="evidence" value="ECO:0007669"/>
    <property type="project" value="InterPro"/>
</dbReference>
<evidence type="ECO:0000259" key="5">
    <source>
        <dbReference type="Pfam" id="PF01055"/>
    </source>
</evidence>
<organism evidence="9 10">
    <name type="scientific">Ethanoligenens harbinense (strain DSM 18485 / JCM 12961 / CGMCC 1.5033 / YUAN-3)</name>
    <dbReference type="NCBI Taxonomy" id="663278"/>
    <lineage>
        <taxon>Bacteria</taxon>
        <taxon>Bacillati</taxon>
        <taxon>Bacillota</taxon>
        <taxon>Clostridia</taxon>
        <taxon>Eubacteriales</taxon>
        <taxon>Oscillospiraceae</taxon>
        <taxon>Ethanoligenens</taxon>
    </lineage>
</organism>
<dbReference type="HOGENOM" id="CLU_000631_7_2_9"/>
<dbReference type="InterPro" id="IPR030458">
    <property type="entry name" value="Glyco_hydro_31_AS"/>
</dbReference>
<dbReference type="CDD" id="cd06604">
    <property type="entry name" value="GH31_glucosidase_II_MalA"/>
    <property type="match status" value="1"/>
</dbReference>
<sequence>MFGNLQKFEQTGHTVRLTFEQNRAEVDVIAPDIVHFFAPQKDEHRLSKAVENPPASNTDFHVEDADGLVVITTSKLRVEISRDFHIDIFDTQGRAVCRDYQGEPEPFIRYGGSATGKSFVSAEGHEEAGKNAPMKVSVYKQLDGDTHFYGLGEKTGPLNKKGYHYRMWNTDNPLPHTENFDTLYKSIPFLIALHGETAYGIFFDNTYESYFDMGRDNSAYYYFGAKDGNLDYYFIYGPSLKSVVSGYTSLTGRTPLPQLWALGYQQCRWSYAPKERLLEVAERFRKEHIPCDVLYLDIDYMDGYRVFTYDRERFSDFKGMIRKLKDDGFKVVTIIDPGVKKDAGYAVYEEGLKNGYFITDPDGIPYVNAVWPGDALFPDFSNAKVRAWWADKQQFLIENGVAGVWNDMNEPASFHGPLPDDVQFHNDGYRTDHAEMHNVYGHYMARSAFEGFRKHSDKRPFVITRACYAGTQKYSTIWTGDNQSLWEHLRMSIPQLLNLGLSGFAYAGCDVGGFGFDCTPELLSRWVQVGCFTPLFRNHSSYETRSQEPWAFDEQTKAINQKYIELCYTLLPYLYDALREGEQTGLPVMRPLVLEFQDDPAVTDINDEFLCGSALLVAPVVQQGQRARSVYLPKGANWIDFWTNETFAGGQNILRDAPLDLCPIYVKEGSILPRWPVRQYVGEQAADTLILDVCLPAPGEEASCTHFTDDGETFAYREGGYNRYEAIVRPDGPGAAVLRVKKTHAGYGNGYRTLHIRCVGKPAAILTSAGKAASPGEAVACPFETDTVELLLRY</sequence>
<evidence type="ECO:0000313" key="9">
    <source>
        <dbReference type="EMBL" id="ADU26312.1"/>
    </source>
</evidence>
<dbReference type="SUPFAM" id="SSF51011">
    <property type="entry name" value="Glycosyl hydrolase domain"/>
    <property type="match status" value="1"/>
</dbReference>